<evidence type="ECO:0000256" key="1">
    <source>
        <dbReference type="ARBA" id="ARBA00022722"/>
    </source>
</evidence>
<dbReference type="GO" id="GO:0004520">
    <property type="term" value="F:DNA endonuclease activity"/>
    <property type="evidence" value="ECO:0007669"/>
    <property type="project" value="InterPro"/>
</dbReference>
<protein>
    <recommendedName>
        <fullName evidence="10">CRISPR-associated endonuclease Cas1</fullName>
        <ecNumber evidence="10">3.1.-.-</ecNumber>
    </recommendedName>
</protein>
<comment type="subunit">
    <text evidence="9 10">Homodimer, forms a heterotetramer with a Cas2 homodimer.</text>
</comment>
<keyword evidence="5 10" id="KW-0460">Magnesium</keyword>
<keyword evidence="8 10" id="KW-0464">Manganese</keyword>
<evidence type="ECO:0000256" key="10">
    <source>
        <dbReference type="HAMAP-Rule" id="MF_01470"/>
    </source>
</evidence>
<evidence type="ECO:0000256" key="7">
    <source>
        <dbReference type="ARBA" id="ARBA00023125"/>
    </source>
</evidence>
<dbReference type="GO" id="GO:0043571">
    <property type="term" value="P:maintenance of CRISPR repeat elements"/>
    <property type="evidence" value="ECO:0007669"/>
    <property type="project" value="UniProtKB-UniRule"/>
</dbReference>
<feature type="binding site" evidence="10">
    <location>
        <position position="221"/>
    </location>
    <ligand>
        <name>Mn(2+)</name>
        <dbReference type="ChEBI" id="CHEBI:29035"/>
    </ligand>
</feature>
<organism evidence="11 12">
    <name type="scientific">Pontiella desulfatans</name>
    <dbReference type="NCBI Taxonomy" id="2750659"/>
    <lineage>
        <taxon>Bacteria</taxon>
        <taxon>Pseudomonadati</taxon>
        <taxon>Kiritimatiellota</taxon>
        <taxon>Kiritimatiellia</taxon>
        <taxon>Kiritimatiellales</taxon>
        <taxon>Pontiellaceae</taxon>
        <taxon>Pontiella</taxon>
    </lineage>
</organism>
<dbReference type="AlphaFoldDB" id="A0A6C2U3Q1"/>
<dbReference type="EMBL" id="CAAHFG010000001">
    <property type="protein sequence ID" value="VGO14234.1"/>
    <property type="molecule type" value="Genomic_DNA"/>
</dbReference>
<evidence type="ECO:0000256" key="3">
    <source>
        <dbReference type="ARBA" id="ARBA00022759"/>
    </source>
</evidence>
<dbReference type="GO" id="GO:0046872">
    <property type="term" value="F:metal ion binding"/>
    <property type="evidence" value="ECO:0007669"/>
    <property type="project" value="UniProtKB-UniRule"/>
</dbReference>
<dbReference type="GO" id="GO:0003677">
    <property type="term" value="F:DNA binding"/>
    <property type="evidence" value="ECO:0007669"/>
    <property type="project" value="UniProtKB-KW"/>
</dbReference>
<dbReference type="Gene3D" id="3.100.10.20">
    <property type="entry name" value="CRISPR-associated endonuclease Cas1, N-terminal domain"/>
    <property type="match status" value="1"/>
</dbReference>
<keyword evidence="3 10" id="KW-0255">Endonuclease</keyword>
<evidence type="ECO:0000256" key="5">
    <source>
        <dbReference type="ARBA" id="ARBA00022842"/>
    </source>
</evidence>
<dbReference type="InterPro" id="IPR042206">
    <property type="entry name" value="CRISPR-assoc_Cas1_C"/>
</dbReference>
<dbReference type="InterPro" id="IPR050646">
    <property type="entry name" value="Cas1"/>
</dbReference>
<reference evidence="11 12" key="1">
    <citation type="submission" date="2019-04" db="EMBL/GenBank/DDBJ databases">
        <authorList>
            <person name="Van Vliet M D."/>
        </authorList>
    </citation>
    <scope>NUCLEOTIDE SEQUENCE [LARGE SCALE GENOMIC DNA]</scope>
    <source>
        <strain evidence="11 12">F1</strain>
    </source>
</reference>
<evidence type="ECO:0000256" key="2">
    <source>
        <dbReference type="ARBA" id="ARBA00022723"/>
    </source>
</evidence>
<keyword evidence="1 10" id="KW-0540">Nuclease</keyword>
<dbReference type="NCBIfam" id="TIGR03639">
    <property type="entry name" value="cas1_NMENI"/>
    <property type="match status" value="1"/>
</dbReference>
<sequence>MLKRTVYFESAAHLSFKNGQLLYTPKPEGEVRTVPIEDIGFVVLDNHSITLSLRLIEELTANNAAIVFCDKLHHPTAMSVPFDGNTTHAETLAAQLEMSEPLKKQLWKQTVEIKIKNQAAMLERKKSGGVEALRRHAASVKSGDTDNREGAAARIYWQNLFGEDFRRERFGGAPNHLLNYAYAILRAAVARSLVGSGLYPAIGIHHHNKYNAFALADDVMEPYRPYADEVVYGIWSAADEPIEELSREHKQQLLKLLAVDVHLTNTLRPLMVGLSYTTASLARCIAGEQKKVDYPVMKAVENVGGAA</sequence>
<evidence type="ECO:0000256" key="6">
    <source>
        <dbReference type="ARBA" id="ARBA00023118"/>
    </source>
</evidence>
<dbReference type="PANTHER" id="PTHR34353:SF2">
    <property type="entry name" value="CRISPR-ASSOCIATED ENDONUCLEASE CAS1 1"/>
    <property type="match status" value="1"/>
</dbReference>
<keyword evidence="6 10" id="KW-0051">Antiviral defense</keyword>
<dbReference type="NCBIfam" id="TIGR00287">
    <property type="entry name" value="cas1"/>
    <property type="match status" value="1"/>
</dbReference>
<gene>
    <name evidence="11" type="primary">cas1_2</name>
    <name evidence="10" type="synonym">cas1</name>
    <name evidence="11" type="ORF">PDESU_02793</name>
</gene>
<feature type="binding site" evidence="10">
    <location>
        <position position="149"/>
    </location>
    <ligand>
        <name>Mn(2+)</name>
        <dbReference type="ChEBI" id="CHEBI:29035"/>
    </ligand>
</feature>
<dbReference type="HAMAP" id="MF_01470">
    <property type="entry name" value="Cas1"/>
    <property type="match status" value="1"/>
</dbReference>
<name>A0A6C2U3Q1_PONDE</name>
<comment type="cofactor">
    <cofactor evidence="10">
        <name>Mg(2+)</name>
        <dbReference type="ChEBI" id="CHEBI:18420"/>
    </cofactor>
    <cofactor evidence="10">
        <name>Mn(2+)</name>
        <dbReference type="ChEBI" id="CHEBI:29035"/>
    </cofactor>
</comment>
<dbReference type="PANTHER" id="PTHR34353">
    <property type="entry name" value="CRISPR-ASSOCIATED ENDONUCLEASE CAS1 1"/>
    <property type="match status" value="1"/>
</dbReference>
<dbReference type="InterPro" id="IPR019855">
    <property type="entry name" value="CRISPR-assoc_Cas1_NMENI"/>
</dbReference>
<evidence type="ECO:0000256" key="4">
    <source>
        <dbReference type="ARBA" id="ARBA00022801"/>
    </source>
</evidence>
<feature type="binding site" evidence="10">
    <location>
        <position position="206"/>
    </location>
    <ligand>
        <name>Mn(2+)</name>
        <dbReference type="ChEBI" id="CHEBI:29035"/>
    </ligand>
</feature>
<dbReference type="EC" id="3.1.-.-" evidence="10"/>
<keyword evidence="4 10" id="KW-0378">Hydrolase</keyword>
<evidence type="ECO:0000313" key="12">
    <source>
        <dbReference type="Proteomes" id="UP000366872"/>
    </source>
</evidence>
<proteinExistence type="inferred from homology"/>
<evidence type="ECO:0000256" key="9">
    <source>
        <dbReference type="ARBA" id="ARBA00038592"/>
    </source>
</evidence>
<dbReference type="GO" id="GO:0016787">
    <property type="term" value="F:hydrolase activity"/>
    <property type="evidence" value="ECO:0007669"/>
    <property type="project" value="UniProtKB-KW"/>
</dbReference>
<dbReference type="Gene3D" id="1.20.120.920">
    <property type="entry name" value="CRISPR-associated endonuclease Cas1, C-terminal domain"/>
    <property type="match status" value="1"/>
</dbReference>
<dbReference type="InterPro" id="IPR042211">
    <property type="entry name" value="CRISPR-assoc_Cas1_N"/>
</dbReference>
<dbReference type="InterPro" id="IPR002729">
    <property type="entry name" value="CRISPR-assoc_Cas1"/>
</dbReference>
<evidence type="ECO:0000256" key="8">
    <source>
        <dbReference type="ARBA" id="ARBA00023211"/>
    </source>
</evidence>
<comment type="function">
    <text evidence="10">CRISPR (clustered regularly interspaced short palindromic repeat), is an adaptive immune system that provides protection against mobile genetic elements (viruses, transposable elements and conjugative plasmids). CRISPR clusters contain spacers, sequences complementary to antecedent mobile elements, and target invading nucleic acids. CRISPR clusters are transcribed and processed into CRISPR RNA (crRNA). Acts as a dsDNA endonuclease. Involved in the integration of spacer DNA into the CRISPR cassette.</text>
</comment>
<dbReference type="Proteomes" id="UP000366872">
    <property type="component" value="Unassembled WGS sequence"/>
</dbReference>
<keyword evidence="7 10" id="KW-0238">DNA-binding</keyword>
<evidence type="ECO:0000313" key="11">
    <source>
        <dbReference type="EMBL" id="VGO14234.1"/>
    </source>
</evidence>
<dbReference type="Pfam" id="PF01867">
    <property type="entry name" value="Cas_Cas1"/>
    <property type="match status" value="1"/>
</dbReference>
<keyword evidence="2 10" id="KW-0479">Metal-binding</keyword>
<accession>A0A6C2U3Q1</accession>
<dbReference type="GO" id="GO:0051607">
    <property type="term" value="P:defense response to virus"/>
    <property type="evidence" value="ECO:0007669"/>
    <property type="project" value="UniProtKB-UniRule"/>
</dbReference>
<comment type="similarity">
    <text evidence="10">Belongs to the CRISPR-associated endonuclease Cas1 family.</text>
</comment>
<keyword evidence="12" id="KW-1185">Reference proteome</keyword>
<dbReference type="RefSeq" id="WP_136079730.1">
    <property type="nucleotide sequence ID" value="NZ_CAAHFG010000001.1"/>
</dbReference>